<dbReference type="EMBL" id="AP035789">
    <property type="protein sequence ID" value="BFO80074.1"/>
    <property type="molecule type" value="Genomic_DNA"/>
</dbReference>
<keyword evidence="1" id="KW-1133">Transmembrane helix</keyword>
<proteinExistence type="predicted"/>
<feature type="transmembrane region" description="Helical" evidence="1">
    <location>
        <begin position="29"/>
        <end position="46"/>
    </location>
</feature>
<sequence>MITTLFLIIAFFRRRRFLSKDTPTGAKVIYYFLNVALTPIFGPWLFKMLNEATWVTTPRKGAEEACIPPDIIDSII</sequence>
<name>A0AB33JLC8_9BACT</name>
<gene>
    <name evidence="2" type="ORF">GTC17262_02650</name>
</gene>
<keyword evidence="1" id="KW-0812">Transmembrane</keyword>
<organism evidence="2">
    <name type="scientific">Prevotella sp. GTC17262</name>
    <dbReference type="NCBI Taxonomy" id="3236797"/>
    <lineage>
        <taxon>Bacteria</taxon>
        <taxon>Pseudomonadati</taxon>
        <taxon>Bacteroidota</taxon>
        <taxon>Bacteroidia</taxon>
        <taxon>Bacteroidales</taxon>
        <taxon>Prevotellaceae</taxon>
        <taxon>Prevotella</taxon>
    </lineage>
</organism>
<reference evidence="2" key="1">
    <citation type="submission" date="2024-07" db="EMBL/GenBank/DDBJ databases">
        <title>Complete genome sequence of Prevotella sp. YM-2024 GTC17262.</title>
        <authorList>
            <person name="Hayashi M."/>
            <person name="Muto Y."/>
            <person name="Tanaka K."/>
            <person name="Niwa H."/>
        </authorList>
    </citation>
    <scope>NUCLEOTIDE SEQUENCE</scope>
    <source>
        <strain evidence="2">GTC17262</strain>
    </source>
</reference>
<accession>A0AB33JLC8</accession>
<evidence type="ECO:0000256" key="1">
    <source>
        <dbReference type="SAM" id="Phobius"/>
    </source>
</evidence>
<evidence type="ECO:0000313" key="2">
    <source>
        <dbReference type="EMBL" id="BFO80074.1"/>
    </source>
</evidence>
<dbReference type="AlphaFoldDB" id="A0AB33JLC8"/>
<keyword evidence="1" id="KW-0472">Membrane</keyword>
<protein>
    <submittedName>
        <fullName evidence="2">Uncharacterized protein</fullName>
    </submittedName>
</protein>